<evidence type="ECO:0000313" key="2">
    <source>
        <dbReference type="Proteomes" id="UP000196531"/>
    </source>
</evidence>
<organism evidence="1 2">
    <name type="scientific">Halobacteriovorax marinus</name>
    <dbReference type="NCBI Taxonomy" id="97084"/>
    <lineage>
        <taxon>Bacteria</taxon>
        <taxon>Pseudomonadati</taxon>
        <taxon>Bdellovibrionota</taxon>
        <taxon>Bacteriovoracia</taxon>
        <taxon>Bacteriovoracales</taxon>
        <taxon>Halobacteriovoraceae</taxon>
        <taxon>Halobacteriovorax</taxon>
    </lineage>
</organism>
<dbReference type="Proteomes" id="UP000196531">
    <property type="component" value="Unassembled WGS sequence"/>
</dbReference>
<evidence type="ECO:0000313" key="1">
    <source>
        <dbReference type="EMBL" id="OUR95696.1"/>
    </source>
</evidence>
<sequence>MSNQDNILAWMNIIDDIVDEFTEYIKEDPSYYSDHYSYEENSSYSSPYATRAKKTQPKRNILLIIHKKEEGCLISQANPEYRLSKELFTEVISFAKNKIMQKRIKEIPVISFSKLNPSEPGNETVQHMWCYNIEPIFFLKLLSKKFPEIEFYIPGQPKMLNAKSA</sequence>
<accession>A0A1Y5FBC0</accession>
<proteinExistence type="predicted"/>
<dbReference type="AlphaFoldDB" id="A0A1Y5FBC0"/>
<dbReference type="EMBL" id="MAAO01000007">
    <property type="protein sequence ID" value="OUR95696.1"/>
    <property type="molecule type" value="Genomic_DNA"/>
</dbReference>
<name>A0A1Y5FBC0_9BACT</name>
<protein>
    <submittedName>
        <fullName evidence="1">Uncharacterized protein</fullName>
    </submittedName>
</protein>
<gene>
    <name evidence="1" type="ORF">A9Q84_14440</name>
</gene>
<comment type="caution">
    <text evidence="1">The sequence shown here is derived from an EMBL/GenBank/DDBJ whole genome shotgun (WGS) entry which is preliminary data.</text>
</comment>
<reference evidence="2" key="1">
    <citation type="journal article" date="2017" name="Proc. Natl. Acad. Sci. U.S.A.">
        <title>Simulation of Deepwater Horizon oil plume reveals substrate specialization within a complex community of hydrocarbon-degraders.</title>
        <authorList>
            <person name="Hu P."/>
            <person name="Dubinsky E.A."/>
            <person name="Probst A.J."/>
            <person name="Wang J."/>
            <person name="Sieber C.M.K."/>
            <person name="Tom L.M."/>
            <person name="Gardinali P."/>
            <person name="Banfield J.F."/>
            <person name="Atlas R.M."/>
            <person name="Andersen G.L."/>
        </authorList>
    </citation>
    <scope>NUCLEOTIDE SEQUENCE [LARGE SCALE GENOMIC DNA]</scope>
</reference>